<name>A0A2C9VCU4_MANES</name>
<dbReference type="EMBL" id="CM004394">
    <property type="protein sequence ID" value="OAY42887.1"/>
    <property type="molecule type" value="Genomic_DNA"/>
</dbReference>
<reference evidence="1" key="1">
    <citation type="submission" date="2016-02" db="EMBL/GenBank/DDBJ databases">
        <title>WGS assembly of Manihot esculenta.</title>
        <authorList>
            <person name="Bredeson J.V."/>
            <person name="Prochnik S.E."/>
            <person name="Lyons J.B."/>
            <person name="Schmutz J."/>
            <person name="Grimwood J."/>
            <person name="Vrebalov J."/>
            <person name="Bart R.S."/>
            <person name="Amuge T."/>
            <person name="Ferguson M.E."/>
            <person name="Green R."/>
            <person name="Putnam N."/>
            <person name="Stites J."/>
            <person name="Rounsley S."/>
            <person name="Rokhsar D.S."/>
        </authorList>
    </citation>
    <scope>NUCLEOTIDE SEQUENCE [LARGE SCALE GENOMIC DNA]</scope>
    <source>
        <tissue evidence="1">Leaf</tissue>
    </source>
</reference>
<protein>
    <submittedName>
        <fullName evidence="1">Uncharacterized protein</fullName>
    </submittedName>
</protein>
<evidence type="ECO:0000313" key="1">
    <source>
        <dbReference type="EMBL" id="OAY42887.1"/>
    </source>
</evidence>
<organism evidence="1">
    <name type="scientific">Manihot esculenta</name>
    <name type="common">Cassava</name>
    <name type="synonym">Jatropha manihot</name>
    <dbReference type="NCBI Taxonomy" id="3983"/>
    <lineage>
        <taxon>Eukaryota</taxon>
        <taxon>Viridiplantae</taxon>
        <taxon>Streptophyta</taxon>
        <taxon>Embryophyta</taxon>
        <taxon>Tracheophyta</taxon>
        <taxon>Spermatophyta</taxon>
        <taxon>Magnoliopsida</taxon>
        <taxon>eudicotyledons</taxon>
        <taxon>Gunneridae</taxon>
        <taxon>Pentapetalae</taxon>
        <taxon>rosids</taxon>
        <taxon>fabids</taxon>
        <taxon>Malpighiales</taxon>
        <taxon>Euphorbiaceae</taxon>
        <taxon>Crotonoideae</taxon>
        <taxon>Manihoteae</taxon>
        <taxon>Manihot</taxon>
    </lineage>
</organism>
<gene>
    <name evidence="1" type="ORF">MANES_08G023900</name>
</gene>
<dbReference type="AlphaFoldDB" id="A0A2C9VCU4"/>
<accession>A0A2C9VCU4</accession>
<sequence length="62" mass="6683">MFNISNLWTLFSTCGESDSIIHFGACVDFHCSGGYGVSLAVLKLLRWCPIGDDGRTVALPSC</sequence>
<proteinExistence type="predicted"/>